<dbReference type="EMBL" id="CAEZYQ010000027">
    <property type="protein sequence ID" value="CAB4763078.1"/>
    <property type="molecule type" value="Genomic_DNA"/>
</dbReference>
<feature type="region of interest" description="Disordered" evidence="1">
    <location>
        <begin position="1"/>
        <end position="27"/>
    </location>
</feature>
<accession>A0A6J6UVI1</accession>
<dbReference type="AlphaFoldDB" id="A0A6J6UVI1"/>
<reference evidence="2" key="1">
    <citation type="submission" date="2020-05" db="EMBL/GenBank/DDBJ databases">
        <authorList>
            <person name="Chiriac C."/>
            <person name="Salcher M."/>
            <person name="Ghai R."/>
            <person name="Kavagutti S V."/>
        </authorList>
    </citation>
    <scope>NUCLEOTIDE SEQUENCE</scope>
</reference>
<name>A0A6J6UVI1_9ZZZZ</name>
<sequence>MTDSPTGPVDGSPTARLTLPSPRLRTPRRTWRRRHVLRALDLVKGAVLGTVITIGATAHVSAEPAAPREPATDTALEQLMADHRCTTTGFPDGAIPASTLLRNREGHLRVVTFERGWAALQGTAPGEVVAVCLDPR</sequence>
<evidence type="ECO:0000313" key="2">
    <source>
        <dbReference type="EMBL" id="CAB4763078.1"/>
    </source>
</evidence>
<organism evidence="2">
    <name type="scientific">freshwater metagenome</name>
    <dbReference type="NCBI Taxonomy" id="449393"/>
    <lineage>
        <taxon>unclassified sequences</taxon>
        <taxon>metagenomes</taxon>
        <taxon>ecological metagenomes</taxon>
    </lineage>
</organism>
<proteinExistence type="predicted"/>
<protein>
    <submittedName>
        <fullName evidence="2">Unannotated protein</fullName>
    </submittedName>
</protein>
<feature type="compositionally biased region" description="Low complexity" evidence="1">
    <location>
        <begin position="13"/>
        <end position="24"/>
    </location>
</feature>
<evidence type="ECO:0000256" key="1">
    <source>
        <dbReference type="SAM" id="MobiDB-lite"/>
    </source>
</evidence>
<gene>
    <name evidence="2" type="ORF">UFOPK2761_02793</name>
</gene>